<feature type="compositionally biased region" description="Pro residues" evidence="1">
    <location>
        <begin position="136"/>
        <end position="171"/>
    </location>
</feature>
<evidence type="ECO:0000313" key="2">
    <source>
        <dbReference type="EMBL" id="KIJ64079.1"/>
    </source>
</evidence>
<evidence type="ECO:0000313" key="3">
    <source>
        <dbReference type="Proteomes" id="UP000053820"/>
    </source>
</evidence>
<organism evidence="2 3">
    <name type="scientific">Hydnomerulius pinastri MD-312</name>
    <dbReference type="NCBI Taxonomy" id="994086"/>
    <lineage>
        <taxon>Eukaryota</taxon>
        <taxon>Fungi</taxon>
        <taxon>Dikarya</taxon>
        <taxon>Basidiomycota</taxon>
        <taxon>Agaricomycotina</taxon>
        <taxon>Agaricomycetes</taxon>
        <taxon>Agaricomycetidae</taxon>
        <taxon>Boletales</taxon>
        <taxon>Boletales incertae sedis</taxon>
        <taxon>Leucogyrophana</taxon>
    </lineage>
</organism>
<gene>
    <name evidence="2" type="ORF">HYDPIDRAFT_40728</name>
</gene>
<protein>
    <submittedName>
        <fullName evidence="2">Uncharacterized protein</fullName>
    </submittedName>
</protein>
<feature type="region of interest" description="Disordered" evidence="1">
    <location>
        <begin position="59"/>
        <end position="80"/>
    </location>
</feature>
<feature type="region of interest" description="Disordered" evidence="1">
    <location>
        <begin position="136"/>
        <end position="237"/>
    </location>
</feature>
<dbReference type="HOGENOM" id="CLU_1170780_0_0_1"/>
<dbReference type="AlphaFoldDB" id="A0A0C9VEU8"/>
<sequence length="237" mass="25698">MVVVDTCNNAFDDIESNDDQAWKDAILRHHNMENLGFAVVYLLTTLHVYRVLFKHERGRNAGSGSHSDGHHSPASKSSSDPFLVKMRAQAMLLLAHEDALAIPPLPLLPLSPLPWIEGLTRDSLCLYPGPLALIITPPPSSPRPSSPPPPPPPPSPPKGREPLPPPLPPKLGPQGVQDLSELSELDEDTNTAKTEANLKSKPTKKAKNFAVVSDNEGKETPEDLGAQKSRKQPKRGS</sequence>
<proteinExistence type="predicted"/>
<feature type="compositionally biased region" description="Basic residues" evidence="1">
    <location>
        <begin position="228"/>
        <end position="237"/>
    </location>
</feature>
<reference evidence="2 3" key="1">
    <citation type="submission" date="2014-04" db="EMBL/GenBank/DDBJ databases">
        <title>Evolutionary Origins and Diversification of the Mycorrhizal Mutualists.</title>
        <authorList>
            <consortium name="DOE Joint Genome Institute"/>
            <consortium name="Mycorrhizal Genomics Consortium"/>
            <person name="Kohler A."/>
            <person name="Kuo A."/>
            <person name="Nagy L.G."/>
            <person name="Floudas D."/>
            <person name="Copeland A."/>
            <person name="Barry K.W."/>
            <person name="Cichocki N."/>
            <person name="Veneault-Fourrey C."/>
            <person name="LaButti K."/>
            <person name="Lindquist E.A."/>
            <person name="Lipzen A."/>
            <person name="Lundell T."/>
            <person name="Morin E."/>
            <person name="Murat C."/>
            <person name="Riley R."/>
            <person name="Ohm R."/>
            <person name="Sun H."/>
            <person name="Tunlid A."/>
            <person name="Henrissat B."/>
            <person name="Grigoriev I.V."/>
            <person name="Hibbett D.S."/>
            <person name="Martin F."/>
        </authorList>
    </citation>
    <scope>NUCLEOTIDE SEQUENCE [LARGE SCALE GENOMIC DNA]</scope>
    <source>
        <strain evidence="2 3">MD-312</strain>
    </source>
</reference>
<keyword evidence="3" id="KW-1185">Reference proteome</keyword>
<evidence type="ECO:0000256" key="1">
    <source>
        <dbReference type="SAM" id="MobiDB-lite"/>
    </source>
</evidence>
<dbReference type="Proteomes" id="UP000053820">
    <property type="component" value="Unassembled WGS sequence"/>
</dbReference>
<accession>A0A0C9VEU8</accession>
<name>A0A0C9VEU8_9AGAM</name>
<dbReference type="EMBL" id="KN839848">
    <property type="protein sequence ID" value="KIJ64079.1"/>
    <property type="molecule type" value="Genomic_DNA"/>
</dbReference>